<name>A0A1C5AVL6_9ACTN</name>
<dbReference type="InterPro" id="IPR009097">
    <property type="entry name" value="Cyclic_Pdiesterase"/>
</dbReference>
<evidence type="ECO:0000313" key="1">
    <source>
        <dbReference type="EMBL" id="SCF49265.1"/>
    </source>
</evidence>
<organism evidence="1 2">
    <name type="scientific">Micromonospora carbonacea</name>
    <dbReference type="NCBI Taxonomy" id="47853"/>
    <lineage>
        <taxon>Bacteria</taxon>
        <taxon>Bacillati</taxon>
        <taxon>Actinomycetota</taxon>
        <taxon>Actinomycetes</taxon>
        <taxon>Micromonosporales</taxon>
        <taxon>Micromonosporaceae</taxon>
        <taxon>Micromonospora</taxon>
    </lineage>
</organism>
<sequence>MSLVDLAPGQHAAHVRNHWWWRPGWHVGRRFYAFHITFEGQHQLYRAAKAYRTSLAEMPSLTLIPDRWLHLTMQGIGFGDEVAQELAEKIAGEARSLLADVPAFEVEFGPIVVADEAIVMPAEPAEPVHELRHLTRQAIGRVLGEDRIGEDPDRFRPHVSVAYVTAEGSAEPYVEAVGRVNVEPAHVAIKHVDLIEMHRDQQMYEWRTVATLPLR</sequence>
<dbReference type="Proteomes" id="UP000183585">
    <property type="component" value="Unassembled WGS sequence"/>
</dbReference>
<dbReference type="Pfam" id="PF13563">
    <property type="entry name" value="2_5_RNA_ligase2"/>
    <property type="match status" value="1"/>
</dbReference>
<dbReference type="SUPFAM" id="SSF55144">
    <property type="entry name" value="LigT-like"/>
    <property type="match status" value="1"/>
</dbReference>
<dbReference type="GO" id="GO:0016874">
    <property type="term" value="F:ligase activity"/>
    <property type="evidence" value="ECO:0007669"/>
    <property type="project" value="UniProtKB-KW"/>
</dbReference>
<protein>
    <submittedName>
        <fullName evidence="1">2'-5' RNA ligase</fullName>
    </submittedName>
</protein>
<accession>A0A1C5AVL6</accession>
<dbReference type="Gene3D" id="3.90.1140.10">
    <property type="entry name" value="Cyclic phosphodiesterase"/>
    <property type="match status" value="1"/>
</dbReference>
<dbReference type="AlphaFoldDB" id="A0A1C5AVL6"/>
<reference evidence="2" key="1">
    <citation type="submission" date="2016-06" db="EMBL/GenBank/DDBJ databases">
        <authorList>
            <person name="Varghese N."/>
            <person name="Submissions Spin"/>
        </authorList>
    </citation>
    <scope>NUCLEOTIDE SEQUENCE [LARGE SCALE GENOMIC DNA]</scope>
    <source>
        <strain evidence="2">DSM 43168</strain>
    </source>
</reference>
<evidence type="ECO:0000313" key="2">
    <source>
        <dbReference type="Proteomes" id="UP000183585"/>
    </source>
</evidence>
<dbReference type="RefSeq" id="WP_074478998.1">
    <property type="nucleotide sequence ID" value="NZ_FMCT01000021.1"/>
</dbReference>
<keyword evidence="2" id="KW-1185">Reference proteome</keyword>
<gene>
    <name evidence="1" type="ORF">GA0070563_12173</name>
</gene>
<keyword evidence="1" id="KW-0436">Ligase</keyword>
<proteinExistence type="predicted"/>
<dbReference type="EMBL" id="FMCT01000021">
    <property type="protein sequence ID" value="SCF49265.1"/>
    <property type="molecule type" value="Genomic_DNA"/>
</dbReference>